<gene>
    <name evidence="6" type="ORF">GCM10022287_35970</name>
</gene>
<dbReference type="InterPro" id="IPR036388">
    <property type="entry name" value="WH-like_DNA-bd_sf"/>
</dbReference>
<evidence type="ECO:0000256" key="4">
    <source>
        <dbReference type="ARBA" id="ARBA00023163"/>
    </source>
</evidence>
<sequence>MDERQLEIFAAVAEESSFSRAARRLFAAQSTVSAAVRSLEQELGAKLFERSTRSVELTPFGESVLGDARAALEAMERIRARASPGAEGLRGRVRLGIFSNLEYLDLPELLGRFHREHPLVNLRLVVSSAGSTGLVDDLRHSRLDVALVGLPPQDLGGLDVAPLGEAEFVAVLPAGHPLASRRSVKLAELAGESFVDTPPGFGNRVVVDRAFERLGKPRTVVAEVPELPAVPLYVAEGLGIAVVPLITTVSGARLVTVPLKDGPVWTLSAVARPQHNAAAAALLELLTTHRGSTEPQATLR</sequence>
<comment type="similarity">
    <text evidence="1">Belongs to the LysR transcriptional regulatory family.</text>
</comment>
<evidence type="ECO:0000256" key="3">
    <source>
        <dbReference type="ARBA" id="ARBA00023125"/>
    </source>
</evidence>
<dbReference type="PANTHER" id="PTHR30346:SF30">
    <property type="entry name" value="SMALL NEUTRAL PROTEASE REGULATORY PROTEIN"/>
    <property type="match status" value="1"/>
</dbReference>
<dbReference type="Pfam" id="PF03466">
    <property type="entry name" value="LysR_substrate"/>
    <property type="match status" value="1"/>
</dbReference>
<evidence type="ECO:0000256" key="1">
    <source>
        <dbReference type="ARBA" id="ARBA00009437"/>
    </source>
</evidence>
<reference evidence="7" key="1">
    <citation type="journal article" date="2019" name="Int. J. Syst. Evol. Microbiol.">
        <title>The Global Catalogue of Microorganisms (GCM) 10K type strain sequencing project: providing services to taxonomists for standard genome sequencing and annotation.</title>
        <authorList>
            <consortium name="The Broad Institute Genomics Platform"/>
            <consortium name="The Broad Institute Genome Sequencing Center for Infectious Disease"/>
            <person name="Wu L."/>
            <person name="Ma J."/>
        </authorList>
    </citation>
    <scope>NUCLEOTIDE SEQUENCE [LARGE SCALE GENOMIC DNA]</scope>
    <source>
        <strain evidence="7">JCM 17591</strain>
    </source>
</reference>
<dbReference type="InterPro" id="IPR005119">
    <property type="entry name" value="LysR_subst-bd"/>
</dbReference>
<keyword evidence="2" id="KW-0805">Transcription regulation</keyword>
<evidence type="ECO:0000259" key="5">
    <source>
        <dbReference type="PROSITE" id="PS50931"/>
    </source>
</evidence>
<dbReference type="EMBL" id="BAABBW010000006">
    <property type="protein sequence ID" value="GAA4181124.1"/>
    <property type="molecule type" value="Genomic_DNA"/>
</dbReference>
<keyword evidence="7" id="KW-1185">Reference proteome</keyword>
<evidence type="ECO:0000313" key="7">
    <source>
        <dbReference type="Proteomes" id="UP001501079"/>
    </source>
</evidence>
<dbReference type="PRINTS" id="PR00039">
    <property type="entry name" value="HTHLYSR"/>
</dbReference>
<dbReference type="Gene3D" id="1.10.10.10">
    <property type="entry name" value="Winged helix-like DNA-binding domain superfamily/Winged helix DNA-binding domain"/>
    <property type="match status" value="1"/>
</dbReference>
<proteinExistence type="inferred from homology"/>
<dbReference type="RefSeq" id="WP_344757065.1">
    <property type="nucleotide sequence ID" value="NZ_BAABBW010000006.1"/>
</dbReference>
<evidence type="ECO:0000256" key="2">
    <source>
        <dbReference type="ARBA" id="ARBA00023015"/>
    </source>
</evidence>
<protein>
    <submittedName>
        <fullName evidence="6">LysR family transcriptional regulator</fullName>
    </submittedName>
</protein>
<dbReference type="PROSITE" id="PS50931">
    <property type="entry name" value="HTH_LYSR"/>
    <property type="match status" value="1"/>
</dbReference>
<dbReference type="SUPFAM" id="SSF46785">
    <property type="entry name" value="Winged helix' DNA-binding domain"/>
    <property type="match status" value="1"/>
</dbReference>
<keyword evidence="4" id="KW-0804">Transcription</keyword>
<dbReference type="PANTHER" id="PTHR30346">
    <property type="entry name" value="TRANSCRIPTIONAL DUAL REGULATOR HCAR-RELATED"/>
    <property type="match status" value="1"/>
</dbReference>
<dbReference type="Proteomes" id="UP001501079">
    <property type="component" value="Unassembled WGS sequence"/>
</dbReference>
<comment type="caution">
    <text evidence="6">The sequence shown here is derived from an EMBL/GenBank/DDBJ whole genome shotgun (WGS) entry which is preliminary data.</text>
</comment>
<name>A0ABP8AB62_9MICO</name>
<organism evidence="6 7">
    <name type="scientific">Gryllotalpicola koreensis</name>
    <dbReference type="NCBI Taxonomy" id="993086"/>
    <lineage>
        <taxon>Bacteria</taxon>
        <taxon>Bacillati</taxon>
        <taxon>Actinomycetota</taxon>
        <taxon>Actinomycetes</taxon>
        <taxon>Micrococcales</taxon>
        <taxon>Microbacteriaceae</taxon>
        <taxon>Gryllotalpicola</taxon>
    </lineage>
</organism>
<dbReference type="InterPro" id="IPR000847">
    <property type="entry name" value="LysR_HTH_N"/>
</dbReference>
<dbReference type="InterPro" id="IPR036390">
    <property type="entry name" value="WH_DNA-bd_sf"/>
</dbReference>
<dbReference type="Pfam" id="PF00126">
    <property type="entry name" value="HTH_1"/>
    <property type="match status" value="1"/>
</dbReference>
<evidence type="ECO:0000313" key="6">
    <source>
        <dbReference type="EMBL" id="GAA4181124.1"/>
    </source>
</evidence>
<dbReference type="Gene3D" id="3.40.190.290">
    <property type="match status" value="1"/>
</dbReference>
<feature type="domain" description="HTH lysR-type" evidence="5">
    <location>
        <begin position="1"/>
        <end position="58"/>
    </location>
</feature>
<keyword evidence="3" id="KW-0238">DNA-binding</keyword>
<dbReference type="SUPFAM" id="SSF53850">
    <property type="entry name" value="Periplasmic binding protein-like II"/>
    <property type="match status" value="1"/>
</dbReference>
<accession>A0ABP8AB62</accession>